<evidence type="ECO:0000259" key="1">
    <source>
        <dbReference type="Pfam" id="PF15919"/>
    </source>
</evidence>
<name>A0A2H0BII0_9BACT</name>
<dbReference type="InterPro" id="IPR031807">
    <property type="entry name" value="HicB-like"/>
</dbReference>
<dbReference type="InterPro" id="IPR035069">
    <property type="entry name" value="TTHA1013/TTHA0281-like"/>
</dbReference>
<accession>A0A2H0BII0</accession>
<dbReference type="AlphaFoldDB" id="A0A2H0BII0"/>
<protein>
    <submittedName>
        <fullName evidence="2">HicB family protein</fullName>
    </submittedName>
</protein>
<dbReference type="Gene3D" id="3.30.160.250">
    <property type="match status" value="1"/>
</dbReference>
<dbReference type="Proteomes" id="UP000229847">
    <property type="component" value="Unassembled WGS sequence"/>
</dbReference>
<evidence type="ECO:0000313" key="2">
    <source>
        <dbReference type="EMBL" id="PIP57482.1"/>
    </source>
</evidence>
<proteinExistence type="predicted"/>
<feature type="domain" description="HicB-like antitoxin of toxin-antitoxin system" evidence="1">
    <location>
        <begin position="13"/>
        <end position="58"/>
    </location>
</feature>
<dbReference type="SUPFAM" id="SSF143100">
    <property type="entry name" value="TTHA1013/TTHA0281-like"/>
    <property type="match status" value="1"/>
</dbReference>
<evidence type="ECO:0000313" key="3">
    <source>
        <dbReference type="Proteomes" id="UP000229847"/>
    </source>
</evidence>
<organism evidence="2 3">
    <name type="scientific">Candidatus Woesebacteria bacterium CG22_combo_CG10-13_8_21_14_all_39_10</name>
    <dbReference type="NCBI Taxonomy" id="1975059"/>
    <lineage>
        <taxon>Bacteria</taxon>
        <taxon>Candidatus Woeseibacteriota</taxon>
    </lineage>
</organism>
<sequence>MSKIKPTKILHFNVLFEQDEDGYFVATVSNIPGCYTQGKTLEEAKQRIKEAIKVCLKDEKSCKRLEKIQRPNFIGFENITVQYA</sequence>
<reference evidence="2 3" key="1">
    <citation type="submission" date="2017-09" db="EMBL/GenBank/DDBJ databases">
        <title>Depth-based differentiation of microbial function through sediment-hosted aquifers and enrichment of novel symbionts in the deep terrestrial subsurface.</title>
        <authorList>
            <person name="Probst A.J."/>
            <person name="Ladd B."/>
            <person name="Jarett J.K."/>
            <person name="Geller-Mcgrath D.E."/>
            <person name="Sieber C.M."/>
            <person name="Emerson J.B."/>
            <person name="Anantharaman K."/>
            <person name="Thomas B.C."/>
            <person name="Malmstrom R."/>
            <person name="Stieglmeier M."/>
            <person name="Klingl A."/>
            <person name="Woyke T."/>
            <person name="Ryan C.M."/>
            <person name="Banfield J.F."/>
        </authorList>
    </citation>
    <scope>NUCLEOTIDE SEQUENCE [LARGE SCALE GENOMIC DNA]</scope>
    <source>
        <strain evidence="2">CG22_combo_CG10-13_8_21_14_all_39_10</strain>
    </source>
</reference>
<dbReference type="EMBL" id="PCSW01000089">
    <property type="protein sequence ID" value="PIP57482.1"/>
    <property type="molecule type" value="Genomic_DNA"/>
</dbReference>
<dbReference type="PANTHER" id="PTHR34504">
    <property type="entry name" value="ANTITOXIN HICB"/>
    <property type="match status" value="1"/>
</dbReference>
<comment type="caution">
    <text evidence="2">The sequence shown here is derived from an EMBL/GenBank/DDBJ whole genome shotgun (WGS) entry which is preliminary data.</text>
</comment>
<dbReference type="Pfam" id="PF15919">
    <property type="entry name" value="HicB_lk_antitox"/>
    <property type="match status" value="1"/>
</dbReference>
<dbReference type="PANTHER" id="PTHR34504:SF2">
    <property type="entry name" value="UPF0150 PROTEIN SSL0259"/>
    <property type="match status" value="1"/>
</dbReference>
<dbReference type="InterPro" id="IPR051404">
    <property type="entry name" value="TA_system_antitoxin"/>
</dbReference>
<gene>
    <name evidence="2" type="ORF">COX03_02900</name>
</gene>